<sequence>MISSVHDGGLVKRVPKRLKPNPYLLEVDGKIFRFRFHFCLHFHTNELFVPFNPSESFELFDPNDSQWLPLDLPPCDPVITNGYLPDRFNFEHAVGGSNILRWARECSRVSRGLMSPTRNKDGHS</sequence>
<name>A0AAW1WHH0_RUBAR</name>
<evidence type="ECO:0000313" key="1">
    <source>
        <dbReference type="EMBL" id="KAK9923598.1"/>
    </source>
</evidence>
<accession>A0AAW1WHH0</accession>
<protein>
    <submittedName>
        <fullName evidence="1">Uncharacterized protein</fullName>
    </submittedName>
</protein>
<evidence type="ECO:0000313" key="2">
    <source>
        <dbReference type="Proteomes" id="UP001457282"/>
    </source>
</evidence>
<dbReference type="AlphaFoldDB" id="A0AAW1WHH0"/>
<dbReference type="EMBL" id="JBEDUW010000006">
    <property type="protein sequence ID" value="KAK9923598.1"/>
    <property type="molecule type" value="Genomic_DNA"/>
</dbReference>
<comment type="caution">
    <text evidence="1">The sequence shown here is derived from an EMBL/GenBank/DDBJ whole genome shotgun (WGS) entry which is preliminary data.</text>
</comment>
<gene>
    <name evidence="1" type="ORF">M0R45_032007</name>
</gene>
<proteinExistence type="predicted"/>
<dbReference type="Proteomes" id="UP001457282">
    <property type="component" value="Unassembled WGS sequence"/>
</dbReference>
<organism evidence="1 2">
    <name type="scientific">Rubus argutus</name>
    <name type="common">Southern blackberry</name>
    <dbReference type="NCBI Taxonomy" id="59490"/>
    <lineage>
        <taxon>Eukaryota</taxon>
        <taxon>Viridiplantae</taxon>
        <taxon>Streptophyta</taxon>
        <taxon>Embryophyta</taxon>
        <taxon>Tracheophyta</taxon>
        <taxon>Spermatophyta</taxon>
        <taxon>Magnoliopsida</taxon>
        <taxon>eudicotyledons</taxon>
        <taxon>Gunneridae</taxon>
        <taxon>Pentapetalae</taxon>
        <taxon>rosids</taxon>
        <taxon>fabids</taxon>
        <taxon>Rosales</taxon>
        <taxon>Rosaceae</taxon>
        <taxon>Rosoideae</taxon>
        <taxon>Rosoideae incertae sedis</taxon>
        <taxon>Rubus</taxon>
    </lineage>
</organism>
<keyword evidence="2" id="KW-1185">Reference proteome</keyword>
<reference evidence="1 2" key="1">
    <citation type="journal article" date="2023" name="G3 (Bethesda)">
        <title>A chromosome-length genome assembly and annotation of blackberry (Rubus argutus, cv. 'Hillquist').</title>
        <authorList>
            <person name="Bruna T."/>
            <person name="Aryal R."/>
            <person name="Dudchenko O."/>
            <person name="Sargent D.J."/>
            <person name="Mead D."/>
            <person name="Buti M."/>
            <person name="Cavallini A."/>
            <person name="Hytonen T."/>
            <person name="Andres J."/>
            <person name="Pham M."/>
            <person name="Weisz D."/>
            <person name="Mascagni F."/>
            <person name="Usai G."/>
            <person name="Natali L."/>
            <person name="Bassil N."/>
            <person name="Fernandez G.E."/>
            <person name="Lomsadze A."/>
            <person name="Armour M."/>
            <person name="Olukolu B."/>
            <person name="Poorten T."/>
            <person name="Britton C."/>
            <person name="Davik J."/>
            <person name="Ashrafi H."/>
            <person name="Aiden E.L."/>
            <person name="Borodovsky M."/>
            <person name="Worthington M."/>
        </authorList>
    </citation>
    <scope>NUCLEOTIDE SEQUENCE [LARGE SCALE GENOMIC DNA]</scope>
    <source>
        <strain evidence="1">PI 553951</strain>
    </source>
</reference>